<protein>
    <recommendedName>
        <fullName evidence="5">Amino acid transporter transmembrane domain-containing protein</fullName>
    </recommendedName>
</protein>
<feature type="transmembrane region" description="Helical" evidence="2">
    <location>
        <begin position="520"/>
        <end position="543"/>
    </location>
</feature>
<feature type="transmembrane region" description="Helical" evidence="2">
    <location>
        <begin position="145"/>
        <end position="167"/>
    </location>
</feature>
<feature type="compositionally biased region" description="Low complexity" evidence="1">
    <location>
        <begin position="581"/>
        <end position="601"/>
    </location>
</feature>
<feature type="transmembrane region" description="Helical" evidence="2">
    <location>
        <begin position="626"/>
        <end position="653"/>
    </location>
</feature>
<dbReference type="STRING" id="181874.A0A409VUI1"/>
<feature type="region of interest" description="Disordered" evidence="1">
    <location>
        <begin position="1"/>
        <end position="60"/>
    </location>
</feature>
<gene>
    <name evidence="3" type="ORF">CVT24_003241</name>
</gene>
<feature type="region of interest" description="Disordered" evidence="1">
    <location>
        <begin position="569"/>
        <end position="602"/>
    </location>
</feature>
<keyword evidence="2" id="KW-1133">Transmembrane helix</keyword>
<comment type="caution">
    <text evidence="3">The sequence shown here is derived from an EMBL/GenBank/DDBJ whole genome shotgun (WGS) entry which is preliminary data.</text>
</comment>
<dbReference type="OrthoDB" id="3259324at2759"/>
<sequence length="654" mass="70913">MFNAAPTVTNAAAPTPGSSSSAHQHRSSLPPLAITSDTTNPNLYRHSNHSSDSEDSQTSPITALDSSAALILVHDDNDDDDQFNFTDDEDEDRGNEDEIVSPLFEVRRLPAFPPLPPVRVFLYLVSPYLKLGALNLPYSHLPLKYGLPALLLCALASAFARQIWYMLARYLRKADMADILCDTFARGRGKEGRRAYIRSAAKAGTALITLLVAVTYLRYSIYTLLPLLPNNHHRKTTYLILTAGIGLVVGWLSYAISLNSKRVVYSTWLSILSYLAWIGCVIYAHGHGLLKEQSGWLGAGSFWQGLATTAFALCSSSTLPLYASLKTTSHPIITTGKTPRARSFRLLSLISVILAVLCLLPSVIFSAFPNAPATSALSSSAQPPKLHKTLIALDYAEVDDVLKAPLPPVLGTSHQLTPSLPEITLPDFQLHIDSLLAGFSAATLLLGIPSVMVTVPPIAIPSFRLAKFNISRVISMLIVLGLSLIPPAIYPNTEKPIGEGQGGEESPVLSLYSYSESSKYVLVLTAATLVATFASTYLLPSFLHIFTHVFKRPVAIVVPPPQTPLLQTHMHSASGSPVAERNGSSSGAGHSHGRSGSANGSPRTIHDELLLRKERALQRRQFRRRIIWDIGVWLLFGTSLFGIAVLICGFAGVW</sequence>
<feature type="transmembrane region" description="Helical" evidence="2">
    <location>
        <begin position="305"/>
        <end position="325"/>
    </location>
</feature>
<evidence type="ECO:0000313" key="3">
    <source>
        <dbReference type="EMBL" id="PPQ69907.1"/>
    </source>
</evidence>
<evidence type="ECO:0000256" key="2">
    <source>
        <dbReference type="SAM" id="Phobius"/>
    </source>
</evidence>
<feature type="transmembrane region" description="Helical" evidence="2">
    <location>
        <begin position="470"/>
        <end position="490"/>
    </location>
</feature>
<keyword evidence="4" id="KW-1185">Reference proteome</keyword>
<keyword evidence="2" id="KW-0472">Membrane</keyword>
<evidence type="ECO:0000256" key="1">
    <source>
        <dbReference type="SAM" id="MobiDB-lite"/>
    </source>
</evidence>
<accession>A0A409VUI1</accession>
<feature type="transmembrane region" description="Helical" evidence="2">
    <location>
        <begin position="263"/>
        <end position="285"/>
    </location>
</feature>
<feature type="compositionally biased region" description="Low complexity" evidence="1">
    <location>
        <begin position="1"/>
        <end position="22"/>
    </location>
</feature>
<reference evidence="3 4" key="1">
    <citation type="journal article" date="2018" name="Evol. Lett.">
        <title>Horizontal gene cluster transfer increased hallucinogenic mushroom diversity.</title>
        <authorList>
            <person name="Reynolds H.T."/>
            <person name="Vijayakumar V."/>
            <person name="Gluck-Thaler E."/>
            <person name="Korotkin H.B."/>
            <person name="Matheny P.B."/>
            <person name="Slot J.C."/>
        </authorList>
    </citation>
    <scope>NUCLEOTIDE SEQUENCE [LARGE SCALE GENOMIC DNA]</scope>
    <source>
        <strain evidence="3 4">2629</strain>
    </source>
</reference>
<proteinExistence type="predicted"/>
<feature type="transmembrane region" description="Helical" evidence="2">
    <location>
        <begin position="195"/>
        <end position="217"/>
    </location>
</feature>
<dbReference type="Proteomes" id="UP000284842">
    <property type="component" value="Unassembled WGS sequence"/>
</dbReference>
<organism evidence="3 4">
    <name type="scientific">Panaeolus cyanescens</name>
    <dbReference type="NCBI Taxonomy" id="181874"/>
    <lineage>
        <taxon>Eukaryota</taxon>
        <taxon>Fungi</taxon>
        <taxon>Dikarya</taxon>
        <taxon>Basidiomycota</taxon>
        <taxon>Agaricomycotina</taxon>
        <taxon>Agaricomycetes</taxon>
        <taxon>Agaricomycetidae</taxon>
        <taxon>Agaricales</taxon>
        <taxon>Agaricineae</taxon>
        <taxon>Galeropsidaceae</taxon>
        <taxon>Panaeolus</taxon>
    </lineage>
</organism>
<evidence type="ECO:0000313" key="4">
    <source>
        <dbReference type="Proteomes" id="UP000284842"/>
    </source>
</evidence>
<keyword evidence="2" id="KW-0812">Transmembrane</keyword>
<feature type="transmembrane region" description="Helical" evidence="2">
    <location>
        <begin position="237"/>
        <end position="256"/>
    </location>
</feature>
<dbReference type="AlphaFoldDB" id="A0A409VUI1"/>
<name>A0A409VUI1_9AGAR</name>
<dbReference type="EMBL" id="NHTK01005971">
    <property type="protein sequence ID" value="PPQ69907.1"/>
    <property type="molecule type" value="Genomic_DNA"/>
</dbReference>
<feature type="transmembrane region" description="Helical" evidence="2">
    <location>
        <begin position="435"/>
        <end position="458"/>
    </location>
</feature>
<evidence type="ECO:0008006" key="5">
    <source>
        <dbReference type="Google" id="ProtNLM"/>
    </source>
</evidence>
<dbReference type="InParanoid" id="A0A409VUI1"/>
<feature type="transmembrane region" description="Helical" evidence="2">
    <location>
        <begin position="346"/>
        <end position="368"/>
    </location>
</feature>